<name>A0A2D0NC02_FLAN2</name>
<dbReference type="InterPro" id="IPR012944">
    <property type="entry name" value="SusD_RagB_dom"/>
</dbReference>
<reference evidence="8 9" key="1">
    <citation type="submission" date="2017-10" db="EMBL/GenBank/DDBJ databases">
        <title>The draft genome sequence of Lewinella nigricans NBRC 102662.</title>
        <authorList>
            <person name="Wang K."/>
        </authorList>
    </citation>
    <scope>NUCLEOTIDE SEQUENCE [LARGE SCALE GENOMIC DNA]</scope>
    <source>
        <strain evidence="8 9">NBRC 102662</strain>
    </source>
</reference>
<evidence type="ECO:0000256" key="5">
    <source>
        <dbReference type="ARBA" id="ARBA00023237"/>
    </source>
</evidence>
<accession>A0A2D0NC02</accession>
<evidence type="ECO:0000259" key="6">
    <source>
        <dbReference type="Pfam" id="PF07980"/>
    </source>
</evidence>
<feature type="domain" description="SusD-like N-terminal" evidence="7">
    <location>
        <begin position="42"/>
        <end position="218"/>
    </location>
</feature>
<dbReference type="Pfam" id="PF07980">
    <property type="entry name" value="SusD_RagB"/>
    <property type="match status" value="1"/>
</dbReference>
<keyword evidence="4" id="KW-0472">Membrane</keyword>
<evidence type="ECO:0000313" key="8">
    <source>
        <dbReference type="EMBL" id="PHN05709.1"/>
    </source>
</evidence>
<keyword evidence="3" id="KW-0732">Signal</keyword>
<dbReference type="Proteomes" id="UP000223913">
    <property type="component" value="Unassembled WGS sequence"/>
</dbReference>
<dbReference type="RefSeq" id="WP_099150800.1">
    <property type="nucleotide sequence ID" value="NZ_PDUD01000020.1"/>
</dbReference>
<dbReference type="AlphaFoldDB" id="A0A2D0NC02"/>
<dbReference type="Gene3D" id="1.25.40.390">
    <property type="match status" value="1"/>
</dbReference>
<evidence type="ECO:0000256" key="4">
    <source>
        <dbReference type="ARBA" id="ARBA00023136"/>
    </source>
</evidence>
<keyword evidence="9" id="KW-1185">Reference proteome</keyword>
<comment type="similarity">
    <text evidence="2">Belongs to the SusD family.</text>
</comment>
<dbReference type="InterPro" id="IPR011990">
    <property type="entry name" value="TPR-like_helical_dom_sf"/>
</dbReference>
<feature type="domain" description="RagB/SusD" evidence="6">
    <location>
        <begin position="308"/>
        <end position="579"/>
    </location>
</feature>
<gene>
    <name evidence="8" type="ORF">CRP01_14630</name>
</gene>
<dbReference type="OrthoDB" id="906516at2"/>
<dbReference type="PROSITE" id="PS51257">
    <property type="entry name" value="PROKAR_LIPOPROTEIN"/>
    <property type="match status" value="1"/>
</dbReference>
<proteinExistence type="inferred from homology"/>
<dbReference type="GO" id="GO:0009279">
    <property type="term" value="C:cell outer membrane"/>
    <property type="evidence" value="ECO:0007669"/>
    <property type="project" value="UniProtKB-SubCell"/>
</dbReference>
<evidence type="ECO:0000256" key="1">
    <source>
        <dbReference type="ARBA" id="ARBA00004442"/>
    </source>
</evidence>
<evidence type="ECO:0000259" key="7">
    <source>
        <dbReference type="Pfam" id="PF14322"/>
    </source>
</evidence>
<dbReference type="InterPro" id="IPR033985">
    <property type="entry name" value="SusD-like_N"/>
</dbReference>
<comment type="caution">
    <text evidence="8">The sequence shown here is derived from an EMBL/GenBank/DDBJ whole genome shotgun (WGS) entry which is preliminary data.</text>
</comment>
<evidence type="ECO:0000256" key="2">
    <source>
        <dbReference type="ARBA" id="ARBA00006275"/>
    </source>
</evidence>
<dbReference type="Pfam" id="PF14322">
    <property type="entry name" value="SusD-like_3"/>
    <property type="match status" value="1"/>
</dbReference>
<organism evidence="8 9">
    <name type="scientific">Flavilitoribacter nigricans (strain ATCC 23147 / DSM 23189 / NBRC 102662 / NCIMB 1420 / SS-2)</name>
    <name type="common">Lewinella nigricans</name>
    <dbReference type="NCBI Taxonomy" id="1122177"/>
    <lineage>
        <taxon>Bacteria</taxon>
        <taxon>Pseudomonadati</taxon>
        <taxon>Bacteroidota</taxon>
        <taxon>Saprospiria</taxon>
        <taxon>Saprospirales</taxon>
        <taxon>Lewinellaceae</taxon>
        <taxon>Flavilitoribacter</taxon>
    </lineage>
</organism>
<protein>
    <submittedName>
        <fullName evidence="8">RagB/SusD family nutrient uptake outer membrane protein</fullName>
    </submittedName>
</protein>
<dbReference type="SUPFAM" id="SSF48452">
    <property type="entry name" value="TPR-like"/>
    <property type="match status" value="1"/>
</dbReference>
<sequence>MKKKIYILGLTLFALMSQSCEKFLEEELISDVSASSYYTTAQGFEDAVKATYWWMKPFFGPERGFTMSVFGTDTYTNGADGGHKTLNRYDGALNPTQGFVRDTWRDFYRGINQANAVINRSTELDIPEAQKTLRIAEVRFLRALYYYMITSHYGDAHLTLEETEGIEVDANRTSVAEIYEQAIIPDLEFAIANLPDVQDDFGRATKPASENLLGKVLLRRSYRSDAQGNDASRAEQLFTNVIENYDFALLDDFGALWEIGNEQHSEVIFTVQNSKSQVDEDLDPEGHRGHLYFLMEYDVRPGMTRDVTNGRPWKRFRPTDYTLTLWDRSKDVRYDESFKHAWISNNGSTIPVWTSEEASAGYVDASQVGQPKFTVGDTALFIPGPQLEEAYDDRKIASTRYTVYTYANDYCPNCNTRERVFPSMNKWIDPTRPDRQKTQGQRDYMLMRLGETYLLRAEARWKQGDNQGAADDINVVRTRAAVNPGDRVLNMIATEDKTAEMQITADQIDLDFILEERARELIGEGHRWMDLTRTMTLVERVRAYNPEAAANIQDFHTVRPIPQDQIDRTLGGYPQNPGYN</sequence>
<keyword evidence="5" id="KW-0998">Cell outer membrane</keyword>
<evidence type="ECO:0000313" key="9">
    <source>
        <dbReference type="Proteomes" id="UP000223913"/>
    </source>
</evidence>
<comment type="subcellular location">
    <subcellularLocation>
        <location evidence="1">Cell outer membrane</location>
    </subcellularLocation>
</comment>
<dbReference type="EMBL" id="PDUD01000020">
    <property type="protein sequence ID" value="PHN05709.1"/>
    <property type="molecule type" value="Genomic_DNA"/>
</dbReference>
<evidence type="ECO:0000256" key="3">
    <source>
        <dbReference type="ARBA" id="ARBA00022729"/>
    </source>
</evidence>